<evidence type="ECO:0000313" key="3">
    <source>
        <dbReference type="EMBL" id="CAD8709311.1"/>
    </source>
</evidence>
<gene>
    <name evidence="3" type="ORF">MANT1106_LOCUS11994</name>
</gene>
<evidence type="ECO:0008006" key="4">
    <source>
        <dbReference type="Google" id="ProtNLM"/>
    </source>
</evidence>
<feature type="region of interest" description="Disordered" evidence="2">
    <location>
        <begin position="131"/>
        <end position="157"/>
    </location>
</feature>
<proteinExistence type="predicted"/>
<organism evidence="3">
    <name type="scientific">Mantoniella antarctica</name>
    <dbReference type="NCBI Taxonomy" id="81844"/>
    <lineage>
        <taxon>Eukaryota</taxon>
        <taxon>Viridiplantae</taxon>
        <taxon>Chlorophyta</taxon>
        <taxon>Mamiellophyceae</taxon>
        <taxon>Mamiellales</taxon>
        <taxon>Mamiellaceae</taxon>
        <taxon>Mantoniella</taxon>
    </lineage>
</organism>
<evidence type="ECO:0000256" key="1">
    <source>
        <dbReference type="ARBA" id="ARBA00022596"/>
    </source>
</evidence>
<evidence type="ECO:0000256" key="2">
    <source>
        <dbReference type="SAM" id="MobiDB-lite"/>
    </source>
</evidence>
<accession>A0A7S0SK56</accession>
<sequence length="418" mass="42222">MPHRTSPSPMASASAPAAKKRLPWAGGQAVARLVGRRAVGRGVGVGSRVPASDADSRRSGGAGAVSLRAIDTHGHTHSHGDHSHGQGGGHSHSHGDGDGVGGADDADAATGVVASAPAPASADISILASSPASASPASWPPPAPHSVGGDSTLWTPRNPPLERGAGAGKVLFVDAYTAGVAGDMFVAALLDLGVPLLEVQTQLAHLGIAGYTLTVLGTERSAIAAPRFLVTEDGPAPQPLRDFRQIRALLEASALAPGAKHKALRAFTLLAEGESSVHGVPVEQVHFHEVGAVDSIVDIVAVAVGLDFLGADEVIVSPLPMGRGVLRGAAHGPLPSPPPATVSCLCGAGVPTFDAGVDGELVTPTGACLVAALKTGVSRWPDMFMPSRCSYGAGTKRWPDRPNLLRLVLGERAGRPSS</sequence>
<name>A0A7S0SK56_9CHLO</name>
<feature type="compositionally biased region" description="Low complexity" evidence="2">
    <location>
        <begin position="1"/>
        <end position="17"/>
    </location>
</feature>
<dbReference type="EMBL" id="HBFC01019974">
    <property type="protein sequence ID" value="CAD8709311.1"/>
    <property type="molecule type" value="Transcribed_RNA"/>
</dbReference>
<keyword evidence="1" id="KW-0533">Nickel</keyword>
<dbReference type="PANTHER" id="PTHR36566:SF1">
    <property type="entry name" value="PYRIDINIUM-3,5-BISTHIOCARBOXYLIC ACID MONONUCLEOTIDE NICKEL INSERTION PROTEIN"/>
    <property type="match status" value="1"/>
</dbReference>
<feature type="region of interest" description="Disordered" evidence="2">
    <location>
        <begin position="1"/>
        <end position="106"/>
    </location>
</feature>
<dbReference type="Pfam" id="PF01969">
    <property type="entry name" value="Ni_insertion"/>
    <property type="match status" value="1"/>
</dbReference>
<dbReference type="PANTHER" id="PTHR36566">
    <property type="entry name" value="NICKEL INSERTION PROTEIN-RELATED"/>
    <property type="match status" value="1"/>
</dbReference>
<dbReference type="InterPro" id="IPR002822">
    <property type="entry name" value="Ni_insertion"/>
</dbReference>
<reference evidence="3" key="1">
    <citation type="submission" date="2021-01" db="EMBL/GenBank/DDBJ databases">
        <authorList>
            <person name="Corre E."/>
            <person name="Pelletier E."/>
            <person name="Niang G."/>
            <person name="Scheremetjew M."/>
            <person name="Finn R."/>
            <person name="Kale V."/>
            <person name="Holt S."/>
            <person name="Cochrane G."/>
            <person name="Meng A."/>
            <person name="Brown T."/>
            <person name="Cohen L."/>
        </authorList>
    </citation>
    <scope>NUCLEOTIDE SEQUENCE</scope>
    <source>
        <strain evidence="3">SL-175</strain>
    </source>
</reference>
<protein>
    <recommendedName>
        <fullName evidence="4">LarC family nickel insertion protein</fullName>
    </recommendedName>
</protein>
<feature type="compositionally biased region" description="Basic and acidic residues" evidence="2">
    <location>
        <begin position="70"/>
        <end position="84"/>
    </location>
</feature>
<dbReference type="AlphaFoldDB" id="A0A7S0SK56"/>